<proteinExistence type="predicted"/>
<organism evidence="1 2">
    <name type="scientific">Avena sativa</name>
    <name type="common">Oat</name>
    <dbReference type="NCBI Taxonomy" id="4498"/>
    <lineage>
        <taxon>Eukaryota</taxon>
        <taxon>Viridiplantae</taxon>
        <taxon>Streptophyta</taxon>
        <taxon>Embryophyta</taxon>
        <taxon>Tracheophyta</taxon>
        <taxon>Spermatophyta</taxon>
        <taxon>Magnoliopsida</taxon>
        <taxon>Liliopsida</taxon>
        <taxon>Poales</taxon>
        <taxon>Poaceae</taxon>
        <taxon>BOP clade</taxon>
        <taxon>Pooideae</taxon>
        <taxon>Poodae</taxon>
        <taxon>Poeae</taxon>
        <taxon>Poeae Chloroplast Group 1 (Aveneae type)</taxon>
        <taxon>Aveninae</taxon>
        <taxon>Avena</taxon>
    </lineage>
</organism>
<name>A0ACD5WUJ1_AVESA</name>
<protein>
    <submittedName>
        <fullName evidence="1">Uncharacterized protein</fullName>
    </submittedName>
</protein>
<evidence type="ECO:0000313" key="1">
    <source>
        <dbReference type="EnsemblPlants" id="AVESA.00010b.r2.4CG1300360.1.CDS.1"/>
    </source>
</evidence>
<dbReference type="EnsemblPlants" id="AVESA.00010b.r2.4CG1300360.1">
    <property type="protein sequence ID" value="AVESA.00010b.r2.4CG1300360.1.CDS.1"/>
    <property type="gene ID" value="AVESA.00010b.r2.4CG1300360"/>
</dbReference>
<sequence>MAHICILCLLFHMSRTVIAEIPNNMVEMTLLVAWRARYGRNEATHDKPLPSLEGSRRFLSSYLRLIGDVTHASTDTLIKGKQPILEDGITRLPGKKEQSLIKPWSKPPDGWVKLSVDGSFREADHMAAIGMVLHDNEGSPIFSSCRFLDDCASPLEAELQACLEGLERSTHFSQLPIIVESDCAQMIEALKSRAQDRSPLLHLIAEIKTLSCQNRMCHFVKVELSQVRVSHYLANFARTERRTATWLGSGPDAILQELEHDRDVTLPV</sequence>
<keyword evidence="2" id="KW-1185">Reference proteome</keyword>
<evidence type="ECO:0000313" key="2">
    <source>
        <dbReference type="Proteomes" id="UP001732700"/>
    </source>
</evidence>
<accession>A0ACD5WUJ1</accession>
<dbReference type="Proteomes" id="UP001732700">
    <property type="component" value="Chromosome 4C"/>
</dbReference>
<reference evidence="1" key="1">
    <citation type="submission" date="2021-05" db="EMBL/GenBank/DDBJ databases">
        <authorList>
            <person name="Scholz U."/>
            <person name="Mascher M."/>
            <person name="Fiebig A."/>
        </authorList>
    </citation>
    <scope>NUCLEOTIDE SEQUENCE [LARGE SCALE GENOMIC DNA]</scope>
</reference>
<reference evidence="1" key="2">
    <citation type="submission" date="2025-09" db="UniProtKB">
        <authorList>
            <consortium name="EnsemblPlants"/>
        </authorList>
    </citation>
    <scope>IDENTIFICATION</scope>
</reference>